<evidence type="ECO:0000313" key="2">
    <source>
        <dbReference type="EMBL" id="TVU24859.1"/>
    </source>
</evidence>
<organism evidence="2 3">
    <name type="scientific">Eragrostis curvula</name>
    <name type="common">weeping love grass</name>
    <dbReference type="NCBI Taxonomy" id="38414"/>
    <lineage>
        <taxon>Eukaryota</taxon>
        <taxon>Viridiplantae</taxon>
        <taxon>Streptophyta</taxon>
        <taxon>Embryophyta</taxon>
        <taxon>Tracheophyta</taxon>
        <taxon>Spermatophyta</taxon>
        <taxon>Magnoliopsida</taxon>
        <taxon>Liliopsida</taxon>
        <taxon>Poales</taxon>
        <taxon>Poaceae</taxon>
        <taxon>PACMAD clade</taxon>
        <taxon>Chloridoideae</taxon>
        <taxon>Eragrostideae</taxon>
        <taxon>Eragrostidinae</taxon>
        <taxon>Eragrostis</taxon>
    </lineage>
</organism>
<name>A0A5J9UM30_9POAL</name>
<reference evidence="2 3" key="1">
    <citation type="journal article" date="2019" name="Sci. Rep.">
        <title>A high-quality genome of Eragrostis curvula grass provides insights into Poaceae evolution and supports new strategies to enhance forage quality.</title>
        <authorList>
            <person name="Carballo J."/>
            <person name="Santos B.A.C.M."/>
            <person name="Zappacosta D."/>
            <person name="Garbus I."/>
            <person name="Selva J.P."/>
            <person name="Gallo C.A."/>
            <person name="Diaz A."/>
            <person name="Albertini E."/>
            <person name="Caccamo M."/>
            <person name="Echenique V."/>
        </authorList>
    </citation>
    <scope>NUCLEOTIDE SEQUENCE [LARGE SCALE GENOMIC DNA]</scope>
    <source>
        <strain evidence="3">cv. Victoria</strain>
        <tissue evidence="2">Leaf</tissue>
    </source>
</reference>
<evidence type="ECO:0000313" key="3">
    <source>
        <dbReference type="Proteomes" id="UP000324897"/>
    </source>
</evidence>
<proteinExistence type="predicted"/>
<feature type="region of interest" description="Disordered" evidence="1">
    <location>
        <begin position="64"/>
        <end position="216"/>
    </location>
</feature>
<dbReference type="PANTHER" id="PTHR33063">
    <property type="entry name" value="OS02G0583500 PROTEIN"/>
    <property type="match status" value="1"/>
</dbReference>
<dbReference type="AlphaFoldDB" id="A0A5J9UM30"/>
<evidence type="ECO:0000256" key="1">
    <source>
        <dbReference type="SAM" id="MobiDB-lite"/>
    </source>
</evidence>
<dbReference type="Proteomes" id="UP000324897">
    <property type="component" value="Chromosome 2"/>
</dbReference>
<dbReference type="OrthoDB" id="1270396at2759"/>
<gene>
    <name evidence="2" type="ORF">EJB05_27321</name>
</gene>
<protein>
    <submittedName>
        <fullName evidence="2">Uncharacterized protein</fullName>
    </submittedName>
</protein>
<comment type="caution">
    <text evidence="2">The sequence shown here is derived from an EMBL/GenBank/DDBJ whole genome shotgun (WGS) entry which is preliminary data.</text>
</comment>
<feature type="compositionally biased region" description="Polar residues" evidence="1">
    <location>
        <begin position="69"/>
        <end position="78"/>
    </location>
</feature>
<dbReference type="Gramene" id="TVU24859">
    <property type="protein sequence ID" value="TVU24859"/>
    <property type="gene ID" value="EJB05_27321"/>
</dbReference>
<dbReference type="PANTHER" id="PTHR33063:SF16">
    <property type="entry name" value="OS02G0241300 PROTEIN"/>
    <property type="match status" value="1"/>
</dbReference>
<keyword evidence="3" id="KW-1185">Reference proteome</keyword>
<feature type="non-terminal residue" evidence="2">
    <location>
        <position position="1"/>
    </location>
</feature>
<accession>A0A5J9UM30</accession>
<dbReference type="EMBL" id="RWGY01000013">
    <property type="protein sequence ID" value="TVU24859.1"/>
    <property type="molecule type" value="Genomic_DNA"/>
</dbReference>
<sequence length="529" mass="59635">SAPFSAEHPKANQPNRTMFAMATAHLLDEALYNFGGLGKGRSGRRCKRVVAPDRQVHGIRIIRQRTRELANSNDTTQKGALEDESQAQDEGTRTQEGGTQEDQRQVQKEDTHPILLAEKVTSTQEEGTPEDESQAKDEGTRPILLAEEVTSTQEEGTPEDESQAQDEGTRPILLVEEVISTQEGGTPEDQRQVQEEAEEVTSTQEEGTPEDQRQVQEDVEEIFCRPPARPRAGAELHRINGAIENKLAIRIDEGMKRLVIPIQAAKFATEGGMVLHQHIPVLPNWKEYNMNPSYVCDYIAKVSGNFCLDTTNKTVKDACVDMLKSDTRQLRYRLKKKYFDGVPANEVTTTSPVSSMTDEQWGKLVKIWSSPKHKEICLLNQHNREKVQFNHGTGSRCYIAQLHALVRNQSLDVCDYYSSNPVHVISSKLIFDISLHFVWRDKYKDEDPTPLELFKEFHSSQKTGFISEPVQKAIDHMEAMMDNHVEEGHEPPSIESAVCEVVRSNTFLRAVGISPKKRSRISGFVSFKI</sequence>
<feature type="compositionally biased region" description="Basic and acidic residues" evidence="1">
    <location>
        <begin position="101"/>
        <end position="112"/>
    </location>
</feature>